<dbReference type="Pfam" id="PF13432">
    <property type="entry name" value="TPR_16"/>
    <property type="match status" value="1"/>
</dbReference>
<gene>
    <name evidence="4" type="ORF">IHE29_07315</name>
</gene>
<dbReference type="EMBL" id="CP062176">
    <property type="protein sequence ID" value="WXK39101.1"/>
    <property type="molecule type" value="Genomic_DNA"/>
</dbReference>
<dbReference type="Gene3D" id="1.25.40.10">
    <property type="entry name" value="Tetratricopeptide repeat domain"/>
    <property type="match status" value="1"/>
</dbReference>
<keyword evidence="3" id="KW-0732">Signal</keyword>
<protein>
    <submittedName>
        <fullName evidence="4">Tetratricopeptide repeat protein</fullName>
    </submittedName>
</protein>
<dbReference type="Proteomes" id="UP001493153">
    <property type="component" value="Chromosome"/>
</dbReference>
<dbReference type="RefSeq" id="WP_013435658.1">
    <property type="nucleotide sequence ID" value="NZ_CP062176.1"/>
</dbReference>
<evidence type="ECO:0000313" key="4">
    <source>
        <dbReference type="EMBL" id="WXK39101.1"/>
    </source>
</evidence>
<feature type="repeat" description="TPR" evidence="1">
    <location>
        <begin position="97"/>
        <end position="130"/>
    </location>
</feature>
<feature type="compositionally biased region" description="Low complexity" evidence="2">
    <location>
        <begin position="195"/>
        <end position="204"/>
    </location>
</feature>
<feature type="signal peptide" evidence="3">
    <location>
        <begin position="1"/>
        <end position="23"/>
    </location>
</feature>
<evidence type="ECO:0000256" key="3">
    <source>
        <dbReference type="SAM" id="SignalP"/>
    </source>
</evidence>
<dbReference type="InterPro" id="IPR019734">
    <property type="entry name" value="TPR_rpt"/>
</dbReference>
<keyword evidence="5" id="KW-1185">Reference proteome</keyword>
<evidence type="ECO:0000256" key="2">
    <source>
        <dbReference type="SAM" id="MobiDB-lite"/>
    </source>
</evidence>
<dbReference type="SMART" id="SM00028">
    <property type="entry name" value="TPR"/>
    <property type="match status" value="3"/>
</dbReference>
<keyword evidence="1" id="KW-0802">TPR repeat</keyword>
<dbReference type="InterPro" id="IPR011990">
    <property type="entry name" value="TPR-like_helical_dom_sf"/>
</dbReference>
<evidence type="ECO:0000313" key="5">
    <source>
        <dbReference type="Proteomes" id="UP001493153"/>
    </source>
</evidence>
<accession>A0ABZ2PVG9</accession>
<reference evidence="4 5" key="1">
    <citation type="submission" date="2020-09" db="EMBL/GenBank/DDBJ databases">
        <title>Genome sequences of Mycetohabitans spp.</title>
        <authorList>
            <person name="Carter M.E."/>
            <person name="Carpenter S.C.D."/>
            <person name="Bogdanove A.J."/>
        </authorList>
    </citation>
    <scope>NUCLEOTIDE SEQUENCE [LARGE SCALE GENOMIC DNA]</scope>
    <source>
        <strain evidence="4 5">B12</strain>
    </source>
</reference>
<feature type="region of interest" description="Disordered" evidence="2">
    <location>
        <begin position="172"/>
        <end position="240"/>
    </location>
</feature>
<feature type="chain" id="PRO_5047550610" evidence="3">
    <location>
        <begin position="24"/>
        <end position="240"/>
    </location>
</feature>
<organism evidence="4 5">
    <name type="scientific">Mycetohabitans rhizoxinica</name>
    <dbReference type="NCBI Taxonomy" id="412963"/>
    <lineage>
        <taxon>Bacteria</taxon>
        <taxon>Pseudomonadati</taxon>
        <taxon>Pseudomonadota</taxon>
        <taxon>Betaproteobacteria</taxon>
        <taxon>Burkholderiales</taxon>
        <taxon>Burkholderiaceae</taxon>
        <taxon>Mycetohabitans</taxon>
    </lineage>
</organism>
<dbReference type="SUPFAM" id="SSF48452">
    <property type="entry name" value="TPR-like"/>
    <property type="match status" value="1"/>
</dbReference>
<sequence>MNTTRSRIALAAMSFLVAGAAHAQISPPVADGTPEIDAAIVQHDWAGALTRLDERVRSHPRDAQARFKRANVLAQLGRDDDAMAAYTALTQTYPELPEPYNNLAALYVKRGKLDEARVVLETALRASPGYALAQANLGDIYLRLAAESFKRASALDPHDTYSARRSRQIVQLVSPPTRTEARPSAADAPHDDSDAPAGRAVAAPTTPPPQDATPNFPTIVPGTSAAPALAPYMAPQTAQP</sequence>
<dbReference type="Pfam" id="PF13414">
    <property type="entry name" value="TPR_11"/>
    <property type="match status" value="1"/>
</dbReference>
<dbReference type="PROSITE" id="PS50005">
    <property type="entry name" value="TPR"/>
    <property type="match status" value="1"/>
</dbReference>
<proteinExistence type="predicted"/>
<evidence type="ECO:0000256" key="1">
    <source>
        <dbReference type="PROSITE-ProRule" id="PRU00339"/>
    </source>
</evidence>
<name>A0ABZ2PVG9_9BURK</name>